<gene>
    <name evidence="7" type="ORF">TS85_19640</name>
</gene>
<dbReference type="AlphaFoldDB" id="A0A7U4JB16"/>
<dbReference type="Proteomes" id="UP000032300">
    <property type="component" value="Chromosome"/>
</dbReference>
<dbReference type="PANTHER" id="PTHR42792">
    <property type="entry name" value="FLAGELLIN"/>
    <property type="match status" value="1"/>
</dbReference>
<name>A0A7U4JB16_9SPHN</name>
<reference evidence="7 8" key="1">
    <citation type="journal article" date="2015" name="Int. J. Syst. Evol. Microbiol.">
        <title>Sphingomonas hengshuiensis sp. nov., isolated from lake wetland.</title>
        <authorList>
            <person name="Wei S."/>
            <person name="Wang T."/>
            <person name="Liu H."/>
            <person name="Zhang C."/>
            <person name="Guo J."/>
            <person name="Wang Q."/>
            <person name="Liang K."/>
            <person name="Zhang Z."/>
        </authorList>
    </citation>
    <scope>NUCLEOTIDE SEQUENCE [LARGE SCALE GENOMIC DNA]</scope>
    <source>
        <strain evidence="7 8">WHSC-8</strain>
    </source>
</reference>
<dbReference type="InterPro" id="IPR001492">
    <property type="entry name" value="Flagellin"/>
</dbReference>
<protein>
    <recommendedName>
        <fullName evidence="6">Flagellin N-terminal domain-containing protein</fullName>
    </recommendedName>
</protein>
<keyword evidence="8" id="KW-1185">Reference proteome</keyword>
<dbReference type="OrthoDB" id="7389561at2"/>
<keyword evidence="4" id="KW-0975">Bacterial flagellum</keyword>
<evidence type="ECO:0000256" key="5">
    <source>
        <dbReference type="SAM" id="Coils"/>
    </source>
</evidence>
<reference evidence="7 8" key="2">
    <citation type="submission" date="2015-02" db="EMBL/GenBank/DDBJ databases">
        <title>The complete genome of Sphingomonas hengshuiensis sp. WHSC-8 isolated from soil of Hengshui Lake.</title>
        <authorList>
            <person name="Wei S."/>
            <person name="Guo J."/>
            <person name="Su C."/>
            <person name="Wu R."/>
            <person name="Zhang Z."/>
            <person name="Liang K."/>
            <person name="Li H."/>
            <person name="Wang T."/>
            <person name="Liu H."/>
            <person name="Zhang C."/>
            <person name="Li Z."/>
            <person name="Wang Q."/>
            <person name="Meng J."/>
        </authorList>
    </citation>
    <scope>NUCLEOTIDE SEQUENCE [LARGE SCALE GENOMIC DNA]</scope>
    <source>
        <strain evidence="7 8">WHSC-8</strain>
    </source>
</reference>
<evidence type="ECO:0000256" key="4">
    <source>
        <dbReference type="ARBA" id="ARBA00023143"/>
    </source>
</evidence>
<dbReference type="GO" id="GO:0009424">
    <property type="term" value="C:bacterial-type flagellum hook"/>
    <property type="evidence" value="ECO:0007669"/>
    <property type="project" value="InterPro"/>
</dbReference>
<feature type="domain" description="Flagellin N-terminal" evidence="6">
    <location>
        <begin position="14"/>
        <end position="138"/>
    </location>
</feature>
<dbReference type="EMBL" id="CP010836">
    <property type="protein sequence ID" value="AJP73526.1"/>
    <property type="molecule type" value="Genomic_DNA"/>
</dbReference>
<dbReference type="InterPro" id="IPR013384">
    <property type="entry name" value="Flagell_FlgL"/>
</dbReference>
<dbReference type="PANTHER" id="PTHR42792:SF1">
    <property type="entry name" value="FLAGELLAR HOOK-ASSOCIATED PROTEIN 3"/>
    <property type="match status" value="1"/>
</dbReference>
<feature type="coiled-coil region" evidence="5">
    <location>
        <begin position="73"/>
        <end position="100"/>
    </location>
</feature>
<dbReference type="GO" id="GO:0005198">
    <property type="term" value="F:structural molecule activity"/>
    <property type="evidence" value="ECO:0007669"/>
    <property type="project" value="InterPro"/>
</dbReference>
<evidence type="ECO:0000256" key="1">
    <source>
        <dbReference type="ARBA" id="ARBA00004365"/>
    </source>
</evidence>
<evidence type="ECO:0000313" key="7">
    <source>
        <dbReference type="EMBL" id="AJP73526.1"/>
    </source>
</evidence>
<dbReference type="SUPFAM" id="SSF64518">
    <property type="entry name" value="Phase 1 flagellin"/>
    <property type="match status" value="1"/>
</dbReference>
<comment type="subcellular location">
    <subcellularLocation>
        <location evidence="1">Bacterial flagellum</location>
    </subcellularLocation>
    <subcellularLocation>
        <location evidence="2">Secreted</location>
    </subcellularLocation>
</comment>
<comment type="similarity">
    <text evidence="3">Belongs to the bacterial flagellin family.</text>
</comment>
<accession>A0A7U4JB16</accession>
<dbReference type="GO" id="GO:0071973">
    <property type="term" value="P:bacterial-type flagellum-dependent cell motility"/>
    <property type="evidence" value="ECO:0007669"/>
    <property type="project" value="InterPro"/>
</dbReference>
<organism evidence="7 8">
    <name type="scientific">Sphingomonas hengshuiensis</name>
    <dbReference type="NCBI Taxonomy" id="1609977"/>
    <lineage>
        <taxon>Bacteria</taxon>
        <taxon>Pseudomonadati</taxon>
        <taxon>Pseudomonadota</taxon>
        <taxon>Alphaproteobacteria</taxon>
        <taxon>Sphingomonadales</taxon>
        <taxon>Sphingomonadaceae</taxon>
        <taxon>Sphingomonas</taxon>
    </lineage>
</organism>
<keyword evidence="5" id="KW-0175">Coiled coil</keyword>
<evidence type="ECO:0000256" key="2">
    <source>
        <dbReference type="ARBA" id="ARBA00004613"/>
    </source>
</evidence>
<evidence type="ECO:0000259" key="6">
    <source>
        <dbReference type="Pfam" id="PF00669"/>
    </source>
</evidence>
<dbReference type="Pfam" id="PF00669">
    <property type="entry name" value="Flagellin_N"/>
    <property type="match status" value="1"/>
</dbReference>
<sequence length="298" mass="30680">MRITTSQSFDRPSSLMQQLTAKADALQTQIATTKRFTAPSEDAGAYAQLQSLKRASTDASAYSANIDLAQGLLAQADTALGSVETQLQRAQELASKAANDTYSESDRAAIKTELDTIRETLLALANSTDMRGQPMFGGATGDTAYVTNADGSVTYAGEGTPASIPVGDGYSVAPSVTGERAFASADGDIFSVLSALSAALGGEGDTSAAAQTAMAGIAEVQSNVALSRTSIGARAARLDLDAEAVTAADAARETSRATLEDTDIATTTVELQKALTALQATQSSFTKLSSLSLFDYLS</sequence>
<dbReference type="NCBIfam" id="TIGR02550">
    <property type="entry name" value="flagell_flgL"/>
    <property type="match status" value="1"/>
</dbReference>
<dbReference type="KEGG" id="sphi:TS85_19640"/>
<dbReference type="RefSeq" id="WP_044334453.1">
    <property type="nucleotide sequence ID" value="NZ_CP010836.1"/>
</dbReference>
<evidence type="ECO:0000256" key="3">
    <source>
        <dbReference type="ARBA" id="ARBA00005709"/>
    </source>
</evidence>
<dbReference type="GO" id="GO:0005576">
    <property type="term" value="C:extracellular region"/>
    <property type="evidence" value="ECO:0007669"/>
    <property type="project" value="UniProtKB-SubCell"/>
</dbReference>
<dbReference type="Gene3D" id="1.20.1330.10">
    <property type="entry name" value="f41 fragment of flagellin, N-terminal domain"/>
    <property type="match status" value="1"/>
</dbReference>
<dbReference type="InterPro" id="IPR001029">
    <property type="entry name" value="Flagellin_N"/>
</dbReference>
<evidence type="ECO:0000313" key="8">
    <source>
        <dbReference type="Proteomes" id="UP000032300"/>
    </source>
</evidence>
<proteinExistence type="inferred from homology"/>